<sequence length="213" mass="22691">MHECSSCSCEHGLWNCSLVPCPRDGGLSPWGPWGPCSLSCGGLGQKTRSRSCNQPSPAHGGRDCDGPLLDTAYCQTPDCPLDGGWSRWSSWSRCDKACGGGRSIRTRSCSSPPPKNGGRKCTGEKNQVKPCNTKPCGTSSHLNQPGTCLNINNRVDGGWTPWSVWSDCPVTCGKGKQIRTRACINPPPRNNGTDCTGPERDTQNCHAAPCLGT</sequence>
<reference evidence="7" key="2">
    <citation type="submission" date="2025-09" db="UniProtKB">
        <authorList>
            <consortium name="Ensembl"/>
        </authorList>
    </citation>
    <scope>IDENTIFICATION</scope>
</reference>
<keyword evidence="3" id="KW-0732">Signal</keyword>
<dbReference type="Ensembl" id="ENSSGRT00000051435.1">
    <property type="protein sequence ID" value="ENSSGRP00000048115.1"/>
    <property type="gene ID" value="ENSSGRG00000025660.1"/>
</dbReference>
<dbReference type="AlphaFoldDB" id="A0A672NA43"/>
<reference evidence="7" key="1">
    <citation type="submission" date="2025-08" db="UniProtKB">
        <authorList>
            <consortium name="Ensembl"/>
        </authorList>
    </citation>
    <scope>IDENTIFICATION</scope>
</reference>
<dbReference type="PROSITE" id="PS50092">
    <property type="entry name" value="TSP1"/>
    <property type="match status" value="3"/>
</dbReference>
<evidence type="ECO:0000256" key="6">
    <source>
        <dbReference type="SAM" id="MobiDB-lite"/>
    </source>
</evidence>
<evidence type="ECO:0000256" key="5">
    <source>
        <dbReference type="ARBA" id="ARBA00023157"/>
    </source>
</evidence>
<keyword evidence="2" id="KW-0964">Secreted</keyword>
<dbReference type="PRINTS" id="PR01705">
    <property type="entry name" value="TSP1REPEAT"/>
</dbReference>
<evidence type="ECO:0000313" key="8">
    <source>
        <dbReference type="Proteomes" id="UP000472262"/>
    </source>
</evidence>
<evidence type="ECO:0000256" key="2">
    <source>
        <dbReference type="ARBA" id="ARBA00022525"/>
    </source>
</evidence>
<protein>
    <recommendedName>
        <fullName evidence="9">Complement factor properdin</fullName>
    </recommendedName>
</protein>
<dbReference type="Pfam" id="PF00090">
    <property type="entry name" value="TSP_1"/>
    <property type="match status" value="3"/>
</dbReference>
<evidence type="ECO:0000313" key="7">
    <source>
        <dbReference type="Ensembl" id="ENSSGRP00000048115.1"/>
    </source>
</evidence>
<dbReference type="SMART" id="SM00209">
    <property type="entry name" value="TSP1"/>
    <property type="match status" value="3"/>
</dbReference>
<keyword evidence="8" id="KW-1185">Reference proteome</keyword>
<dbReference type="PANTHER" id="PTHR22906">
    <property type="entry name" value="PROPERDIN"/>
    <property type="match status" value="1"/>
</dbReference>
<feature type="region of interest" description="Disordered" evidence="6">
    <location>
        <begin position="99"/>
        <end position="123"/>
    </location>
</feature>
<dbReference type="PANTHER" id="PTHR22906:SF43">
    <property type="entry name" value="PROPERDIN"/>
    <property type="match status" value="1"/>
</dbReference>
<proteinExistence type="predicted"/>
<organism evidence="7 8">
    <name type="scientific">Sinocyclocheilus grahami</name>
    <name type="common">Dianchi golden-line fish</name>
    <name type="synonym">Barbus grahami</name>
    <dbReference type="NCBI Taxonomy" id="75366"/>
    <lineage>
        <taxon>Eukaryota</taxon>
        <taxon>Metazoa</taxon>
        <taxon>Chordata</taxon>
        <taxon>Craniata</taxon>
        <taxon>Vertebrata</taxon>
        <taxon>Euteleostomi</taxon>
        <taxon>Actinopterygii</taxon>
        <taxon>Neopterygii</taxon>
        <taxon>Teleostei</taxon>
        <taxon>Ostariophysi</taxon>
        <taxon>Cypriniformes</taxon>
        <taxon>Cyprinidae</taxon>
        <taxon>Cyprininae</taxon>
        <taxon>Sinocyclocheilus</taxon>
    </lineage>
</organism>
<keyword evidence="5" id="KW-1015">Disulfide bond</keyword>
<dbReference type="Gene3D" id="2.20.100.10">
    <property type="entry name" value="Thrombospondin type-1 (TSP1) repeat"/>
    <property type="match status" value="3"/>
</dbReference>
<dbReference type="InterPro" id="IPR000884">
    <property type="entry name" value="TSP1_rpt"/>
</dbReference>
<dbReference type="OMA" id="CTTCYQP"/>
<dbReference type="SUPFAM" id="SSF82895">
    <property type="entry name" value="TSP-1 type 1 repeat"/>
    <property type="match status" value="3"/>
</dbReference>
<dbReference type="InterPro" id="IPR036383">
    <property type="entry name" value="TSP1_rpt_sf"/>
</dbReference>
<dbReference type="InParanoid" id="A0A672NA43"/>
<evidence type="ECO:0000256" key="1">
    <source>
        <dbReference type="ARBA" id="ARBA00004613"/>
    </source>
</evidence>
<dbReference type="FunFam" id="2.20.100.10:FF:000002">
    <property type="entry name" value="Unc-5 netrin receptor C"/>
    <property type="match status" value="1"/>
</dbReference>
<evidence type="ECO:0000256" key="3">
    <source>
        <dbReference type="ARBA" id="ARBA00022729"/>
    </source>
</evidence>
<dbReference type="FunFam" id="2.20.100.10:FF:000080">
    <property type="entry name" value="SCO-spondin"/>
    <property type="match status" value="1"/>
</dbReference>
<evidence type="ECO:0008006" key="9">
    <source>
        <dbReference type="Google" id="ProtNLM"/>
    </source>
</evidence>
<keyword evidence="4" id="KW-0677">Repeat</keyword>
<dbReference type="Proteomes" id="UP000472262">
    <property type="component" value="Unassembled WGS sequence"/>
</dbReference>
<accession>A0A672NA43</accession>
<evidence type="ECO:0000256" key="4">
    <source>
        <dbReference type="ARBA" id="ARBA00022737"/>
    </source>
</evidence>
<dbReference type="FunFam" id="2.20.100.10:FF:000007">
    <property type="entry name" value="Thrombospondin 1"/>
    <property type="match status" value="1"/>
</dbReference>
<comment type="subcellular location">
    <subcellularLocation>
        <location evidence="1">Secreted</location>
    </subcellularLocation>
</comment>
<dbReference type="InterPro" id="IPR052065">
    <property type="entry name" value="Compl_asym_regulator"/>
</dbReference>
<name>A0A672NA43_SINGR</name>